<dbReference type="Gene3D" id="3.40.50.450">
    <property type="match status" value="1"/>
</dbReference>
<dbReference type="SUPFAM" id="SSF52309">
    <property type="entry name" value="N-(deoxy)ribosyltransferase-like"/>
    <property type="match status" value="1"/>
</dbReference>
<dbReference type="EMBL" id="LWBO01000028">
    <property type="protein sequence ID" value="OQP44281.1"/>
    <property type="molecule type" value="Genomic_DNA"/>
</dbReference>
<protein>
    <recommendedName>
        <fullName evidence="3">Nucleoside 2-deoxyribosyltransferase</fullName>
    </recommendedName>
</protein>
<gene>
    <name evidence="1" type="ORF">A4D02_35485</name>
</gene>
<reference evidence="1 2" key="1">
    <citation type="submission" date="2016-04" db="EMBL/GenBank/DDBJ databases">
        <authorList>
            <person name="Chen L."/>
            <person name="Zhuang W."/>
            <person name="Wang G."/>
        </authorList>
    </citation>
    <scope>NUCLEOTIDE SEQUENCE [LARGE SCALE GENOMIC DNA]</scope>
    <source>
        <strain evidence="2">GR20</strain>
    </source>
</reference>
<dbReference type="Proteomes" id="UP000192277">
    <property type="component" value="Unassembled WGS sequence"/>
</dbReference>
<dbReference type="InterPro" id="IPR007710">
    <property type="entry name" value="Nucleoside_deoxyribTrfase"/>
</dbReference>
<evidence type="ECO:0000313" key="2">
    <source>
        <dbReference type="Proteomes" id="UP000192277"/>
    </source>
</evidence>
<evidence type="ECO:0000313" key="1">
    <source>
        <dbReference type="EMBL" id="OQP44281.1"/>
    </source>
</evidence>
<keyword evidence="2" id="KW-1185">Reference proteome</keyword>
<evidence type="ECO:0008006" key="3">
    <source>
        <dbReference type="Google" id="ProtNLM"/>
    </source>
</evidence>
<dbReference type="Pfam" id="PF05014">
    <property type="entry name" value="Nuc_deoxyrib_tr"/>
    <property type="match status" value="1"/>
</dbReference>
<proteinExistence type="predicted"/>
<sequence length="109" mass="12716">MQHEGRTKDIIQNMLNEIKSCRIFISDITTANPNVAYELGYARSINKPIIIVKQEDDKNKVPFDYDHDVYKKYKKDAIHTLEQVVYDDIVEILKKDFGLIVEKEDKGNV</sequence>
<comment type="caution">
    <text evidence="1">The sequence shown here is derived from an EMBL/GenBank/DDBJ whole genome shotgun (WGS) entry which is preliminary data.</text>
</comment>
<name>A0ABX3NRZ2_9BACT</name>
<accession>A0ABX3NRZ2</accession>
<organism evidence="1 2">
    <name type="scientific">Niastella koreensis</name>
    <dbReference type="NCBI Taxonomy" id="354356"/>
    <lineage>
        <taxon>Bacteria</taxon>
        <taxon>Pseudomonadati</taxon>
        <taxon>Bacteroidota</taxon>
        <taxon>Chitinophagia</taxon>
        <taxon>Chitinophagales</taxon>
        <taxon>Chitinophagaceae</taxon>
        <taxon>Niastella</taxon>
    </lineage>
</organism>